<dbReference type="Proteomes" id="UP000178974">
    <property type="component" value="Unassembled WGS sequence"/>
</dbReference>
<evidence type="ECO:0000256" key="1">
    <source>
        <dbReference type="ARBA" id="ARBA00007435"/>
    </source>
</evidence>
<protein>
    <recommendedName>
        <fullName evidence="2">GIY-YIG domain-containing protein</fullName>
    </recommendedName>
</protein>
<dbReference type="Pfam" id="PF01541">
    <property type="entry name" value="GIY-YIG"/>
    <property type="match status" value="1"/>
</dbReference>
<accession>A0A1F5CFZ6</accession>
<gene>
    <name evidence="3" type="ORF">A2567_00865</name>
</gene>
<proteinExistence type="inferred from homology"/>
<dbReference type="InterPro" id="IPR035901">
    <property type="entry name" value="GIY-YIG_endonuc_sf"/>
</dbReference>
<dbReference type="InterPro" id="IPR000305">
    <property type="entry name" value="GIY-YIG_endonuc"/>
</dbReference>
<dbReference type="InterPro" id="IPR050190">
    <property type="entry name" value="UPF0213_domain"/>
</dbReference>
<dbReference type="AlphaFoldDB" id="A0A1F5CFZ6"/>
<evidence type="ECO:0000313" key="3">
    <source>
        <dbReference type="EMBL" id="OGD41773.1"/>
    </source>
</evidence>
<dbReference type="SUPFAM" id="SSF82771">
    <property type="entry name" value="GIY-YIG endonuclease"/>
    <property type="match status" value="1"/>
</dbReference>
<name>A0A1F5CFZ6_9BACT</name>
<dbReference type="PANTHER" id="PTHR34477">
    <property type="entry name" value="UPF0213 PROTEIN YHBQ"/>
    <property type="match status" value="1"/>
</dbReference>
<reference evidence="3 4" key="1">
    <citation type="journal article" date="2016" name="Nat. Commun.">
        <title>Thousands of microbial genomes shed light on interconnected biogeochemical processes in an aquifer system.</title>
        <authorList>
            <person name="Anantharaman K."/>
            <person name="Brown C.T."/>
            <person name="Hug L.A."/>
            <person name="Sharon I."/>
            <person name="Castelle C.J."/>
            <person name="Probst A.J."/>
            <person name="Thomas B.C."/>
            <person name="Singh A."/>
            <person name="Wilkins M.J."/>
            <person name="Karaoz U."/>
            <person name="Brodie E.L."/>
            <person name="Williams K.H."/>
            <person name="Hubbard S.S."/>
            <person name="Banfield J.F."/>
        </authorList>
    </citation>
    <scope>NUCLEOTIDE SEQUENCE [LARGE SCALE GENOMIC DNA]</scope>
</reference>
<feature type="domain" description="GIY-YIG" evidence="2">
    <location>
        <begin position="1"/>
        <end position="78"/>
    </location>
</feature>
<dbReference type="PROSITE" id="PS50164">
    <property type="entry name" value="GIY_YIG"/>
    <property type="match status" value="1"/>
</dbReference>
<organism evidence="3 4">
    <name type="scientific">Candidatus Azambacteria bacterium RIFOXYD1_FULL_42_11</name>
    <dbReference type="NCBI Taxonomy" id="1797310"/>
    <lineage>
        <taxon>Bacteria</taxon>
        <taxon>Candidatus Azamiibacteriota</taxon>
    </lineage>
</organism>
<sequence length="89" mass="10739">MFYMYVLLLDNDQLYIGFTNDLKKRIKLHKEGKVFTTKKFLPVKLVYYECYLDKEDAEQREFMIKRFGSTYSHLKKRITNSIKKSQGRG</sequence>
<dbReference type="EMBL" id="MEZA01000037">
    <property type="protein sequence ID" value="OGD41773.1"/>
    <property type="molecule type" value="Genomic_DNA"/>
</dbReference>
<dbReference type="PANTHER" id="PTHR34477:SF1">
    <property type="entry name" value="UPF0213 PROTEIN YHBQ"/>
    <property type="match status" value="1"/>
</dbReference>
<dbReference type="Gene3D" id="3.40.1440.10">
    <property type="entry name" value="GIY-YIG endonuclease"/>
    <property type="match status" value="1"/>
</dbReference>
<evidence type="ECO:0000313" key="4">
    <source>
        <dbReference type="Proteomes" id="UP000178974"/>
    </source>
</evidence>
<comment type="caution">
    <text evidence="3">The sequence shown here is derived from an EMBL/GenBank/DDBJ whole genome shotgun (WGS) entry which is preliminary data.</text>
</comment>
<evidence type="ECO:0000259" key="2">
    <source>
        <dbReference type="PROSITE" id="PS50164"/>
    </source>
</evidence>
<comment type="similarity">
    <text evidence="1">Belongs to the UPF0213 family.</text>
</comment>